<keyword evidence="1" id="KW-0732">Signal</keyword>
<proteinExistence type="predicted"/>
<evidence type="ECO:0000313" key="3">
    <source>
        <dbReference type="Proteomes" id="UP001374893"/>
    </source>
</evidence>
<organism evidence="2 3">
    <name type="scientific">Haloferula helveola</name>
    <dbReference type="NCBI Taxonomy" id="490095"/>
    <lineage>
        <taxon>Bacteria</taxon>
        <taxon>Pseudomonadati</taxon>
        <taxon>Verrucomicrobiota</taxon>
        <taxon>Verrucomicrobiia</taxon>
        <taxon>Verrucomicrobiales</taxon>
        <taxon>Verrucomicrobiaceae</taxon>
        <taxon>Haloferula</taxon>
    </lineage>
</organism>
<evidence type="ECO:0000313" key="2">
    <source>
        <dbReference type="EMBL" id="BCX48293.1"/>
    </source>
</evidence>
<dbReference type="EMBL" id="AP024702">
    <property type="protein sequence ID" value="BCX48293.1"/>
    <property type="molecule type" value="Genomic_DNA"/>
</dbReference>
<accession>A0ABM7RE98</accession>
<gene>
    <name evidence="2" type="ORF">HAHE_22010</name>
</gene>
<keyword evidence="3" id="KW-1185">Reference proteome</keyword>
<feature type="chain" id="PRO_5046575019" description="NPCBM/NEW2 domain-containing protein" evidence="1">
    <location>
        <begin position="22"/>
        <end position="324"/>
    </location>
</feature>
<dbReference type="Proteomes" id="UP001374893">
    <property type="component" value="Chromosome"/>
</dbReference>
<name>A0ABM7RE98_9BACT</name>
<feature type="signal peptide" evidence="1">
    <location>
        <begin position="1"/>
        <end position="21"/>
    </location>
</feature>
<reference evidence="2 3" key="1">
    <citation type="submission" date="2021-06" db="EMBL/GenBank/DDBJ databases">
        <title>Complete genome of Haloferula helveola possessing various polysaccharide degrading enzymes.</title>
        <authorList>
            <person name="Takami H."/>
            <person name="Huang C."/>
            <person name="Hamasaki K."/>
        </authorList>
    </citation>
    <scope>NUCLEOTIDE SEQUENCE [LARGE SCALE GENOMIC DNA]</scope>
    <source>
        <strain evidence="2 3">CN-1</strain>
    </source>
</reference>
<sequence>MKRILPILFAALACVSVPSAAATLEELQASFMSRYDEANAKRDDQVRKLEGSYIGALERHMEKVKASGKLEEVIPVRDEIEALQNGTNPLPELPKNADPQLKSMRKKFTTAKESVMKSHAESLVDLFSKMEAALKAQEAELTKAGKIDDALAAKRMRETLMSDKGVEAARGLVGVDVDGGGGKLGEWQPLMEQRYKVILDSNPALETLADLRKQGDTGPFWPYLQATPVEGDGLMGNAPWKASFDFRSPIKELQGQVTIMTGHATATVRIFADAGMVLEKTLGPQNRVEEFKLRFDSARVISLEVIDDGSKAGDLVAWSDLEVK</sequence>
<protein>
    <recommendedName>
        <fullName evidence="4">NPCBM/NEW2 domain-containing protein</fullName>
    </recommendedName>
</protein>
<dbReference type="RefSeq" id="WP_338684410.1">
    <property type="nucleotide sequence ID" value="NZ_AP024702.1"/>
</dbReference>
<evidence type="ECO:0008006" key="4">
    <source>
        <dbReference type="Google" id="ProtNLM"/>
    </source>
</evidence>
<evidence type="ECO:0000256" key="1">
    <source>
        <dbReference type="SAM" id="SignalP"/>
    </source>
</evidence>